<evidence type="ECO:0000313" key="2">
    <source>
        <dbReference type="Proteomes" id="UP000797356"/>
    </source>
</evidence>
<keyword evidence="2" id="KW-1185">Reference proteome</keyword>
<evidence type="ECO:0000313" key="1">
    <source>
        <dbReference type="EMBL" id="KAG1342171.1"/>
    </source>
</evidence>
<reference evidence="1" key="1">
    <citation type="journal article" date="2017" name="Gigascience">
        <title>The genome draft of coconut (Cocos nucifera).</title>
        <authorList>
            <person name="Xiao Y."/>
            <person name="Xu P."/>
            <person name="Fan H."/>
            <person name="Baudouin L."/>
            <person name="Xia W."/>
            <person name="Bocs S."/>
            <person name="Xu J."/>
            <person name="Li Q."/>
            <person name="Guo A."/>
            <person name="Zhou L."/>
            <person name="Li J."/>
            <person name="Wu Y."/>
            <person name="Ma Z."/>
            <person name="Armero A."/>
            <person name="Issali A.E."/>
            <person name="Liu N."/>
            <person name="Peng M."/>
            <person name="Yang Y."/>
        </authorList>
    </citation>
    <scope>NUCLEOTIDE SEQUENCE</scope>
    <source>
        <tissue evidence="1">Spear leaf of Hainan Tall coconut</tissue>
    </source>
</reference>
<name>A0A8K0I927_COCNU</name>
<protein>
    <submittedName>
        <fullName evidence="1">Uncharacterized protein</fullName>
    </submittedName>
</protein>
<organism evidence="1 2">
    <name type="scientific">Cocos nucifera</name>
    <name type="common">Coconut palm</name>
    <dbReference type="NCBI Taxonomy" id="13894"/>
    <lineage>
        <taxon>Eukaryota</taxon>
        <taxon>Viridiplantae</taxon>
        <taxon>Streptophyta</taxon>
        <taxon>Embryophyta</taxon>
        <taxon>Tracheophyta</taxon>
        <taxon>Spermatophyta</taxon>
        <taxon>Magnoliopsida</taxon>
        <taxon>Liliopsida</taxon>
        <taxon>Arecaceae</taxon>
        <taxon>Arecoideae</taxon>
        <taxon>Cocoseae</taxon>
        <taxon>Attaleinae</taxon>
        <taxon>Cocos</taxon>
    </lineage>
</organism>
<dbReference type="EMBL" id="CM017876">
    <property type="protein sequence ID" value="KAG1342171.1"/>
    <property type="molecule type" value="Genomic_DNA"/>
</dbReference>
<proteinExistence type="predicted"/>
<comment type="caution">
    <text evidence="1">The sequence shown here is derived from an EMBL/GenBank/DDBJ whole genome shotgun (WGS) entry which is preliminary data.</text>
</comment>
<reference evidence="1" key="2">
    <citation type="submission" date="2019-07" db="EMBL/GenBank/DDBJ databases">
        <authorList>
            <person name="Yang Y."/>
            <person name="Bocs S."/>
            <person name="Baudouin L."/>
        </authorList>
    </citation>
    <scope>NUCLEOTIDE SEQUENCE</scope>
    <source>
        <tissue evidence="1">Spear leaf of Hainan Tall coconut</tissue>
    </source>
</reference>
<sequence length="69" mass="7802">MVDGLGCSRKWKEGWFSKVELKMRRGRSKRRRWVGNAKMAVDGVGGLKNQARVQRTWSSPIGDNAVGVR</sequence>
<gene>
    <name evidence="1" type="ORF">COCNU_05G004000</name>
</gene>
<dbReference type="AlphaFoldDB" id="A0A8K0I927"/>
<accession>A0A8K0I927</accession>
<dbReference type="Proteomes" id="UP000797356">
    <property type="component" value="Chromosome 5"/>
</dbReference>